<evidence type="ECO:0000259" key="13">
    <source>
        <dbReference type="Pfam" id="PF07992"/>
    </source>
</evidence>
<evidence type="ECO:0000256" key="10">
    <source>
        <dbReference type="PIRSR" id="PIRSR000350-4"/>
    </source>
</evidence>
<dbReference type="SUPFAM" id="SSF51905">
    <property type="entry name" value="FAD/NAD(P)-binding domain"/>
    <property type="match status" value="1"/>
</dbReference>
<gene>
    <name evidence="14" type="ORF">PPAR00522_LOCUS5763</name>
    <name evidence="15" type="ORF">PPAR00522_LOCUS5764</name>
</gene>
<dbReference type="PANTHER" id="PTHR22912:SF223">
    <property type="entry name" value="DIHYDROLIPOYL DEHYDROGENASE 1, MITOCHONDRIAL"/>
    <property type="match status" value="1"/>
</dbReference>
<feature type="disulfide bond" description="Redox-active" evidence="10">
    <location>
        <begin position="78"/>
        <end position="83"/>
    </location>
</feature>
<comment type="catalytic activity">
    <reaction evidence="11">
        <text>N(6)-[(R)-dihydrolipoyl]-L-lysyl-[protein] + NAD(+) = N(6)-[(R)-lipoyl]-L-lysyl-[protein] + NADH + H(+)</text>
        <dbReference type="Rhea" id="RHEA:15045"/>
        <dbReference type="Rhea" id="RHEA-COMP:10474"/>
        <dbReference type="Rhea" id="RHEA-COMP:10475"/>
        <dbReference type="ChEBI" id="CHEBI:15378"/>
        <dbReference type="ChEBI" id="CHEBI:57540"/>
        <dbReference type="ChEBI" id="CHEBI:57945"/>
        <dbReference type="ChEBI" id="CHEBI:83099"/>
        <dbReference type="ChEBI" id="CHEBI:83100"/>
        <dbReference type="EC" id="1.8.1.4"/>
    </reaction>
</comment>
<dbReference type="PROSITE" id="PS00076">
    <property type="entry name" value="PYRIDINE_REDOX_1"/>
    <property type="match status" value="1"/>
</dbReference>
<feature type="binding site" evidence="9">
    <location>
        <begin position="180"/>
        <end position="182"/>
    </location>
    <ligand>
        <name>FAD</name>
        <dbReference type="ChEBI" id="CHEBI:57692"/>
    </ligand>
</feature>
<evidence type="ECO:0000256" key="3">
    <source>
        <dbReference type="ARBA" id="ARBA00022827"/>
    </source>
</evidence>
<evidence type="ECO:0000256" key="11">
    <source>
        <dbReference type="RuleBase" id="RU003692"/>
    </source>
</evidence>
<keyword evidence="6" id="KW-1015">Disulfide bond</keyword>
<feature type="binding site" evidence="9">
    <location>
        <position position="87"/>
    </location>
    <ligand>
        <name>FAD</name>
        <dbReference type="ChEBI" id="CHEBI:57692"/>
    </ligand>
</feature>
<dbReference type="GO" id="GO:0006103">
    <property type="term" value="P:2-oxoglutarate metabolic process"/>
    <property type="evidence" value="ECO:0007669"/>
    <property type="project" value="TreeGrafter"/>
</dbReference>
<organism evidence="15">
    <name type="scientific">Polytomella parva</name>
    <dbReference type="NCBI Taxonomy" id="51329"/>
    <lineage>
        <taxon>Eukaryota</taxon>
        <taxon>Viridiplantae</taxon>
        <taxon>Chlorophyta</taxon>
        <taxon>core chlorophytes</taxon>
        <taxon>Chlorophyceae</taxon>
        <taxon>CS clade</taxon>
        <taxon>Chlamydomonadales</taxon>
        <taxon>Chlamydomonadaceae</taxon>
        <taxon>Polytomella</taxon>
    </lineage>
</organism>
<sequence length="504" mass="53401">MAMAMAAAVAFQRASGRVSMFNLPRVYAAARGFSTAEEKIDLVVIGGGPGGYVASIKAAQLGLKVACIEGRGTLGGTCLNVGCIPSKALLNSSHMYHEATHHFAHYGVNVQGVSVDFTKMQNQKDTAVDNLTKGIEGLFKKNKVQYVKGWGKMKSANEVEVALNDGTSTTLKTKNILLATGSEVTPLPGVPVDEEKIVSSTGALALKEIPKRLVVIGAGYIGLEMGSVYKRLGAEVTVVEFLDHIVPTLDSEIRRSFQRSLEKQGLTFKLGTKVSKGEVVNGVVKLSTEPSKGGEVSEIECDVCLVSIGRRPYLTGLGADAVGVSVDKRGRVEVDEHFQTNVKGVYAIGDIIHGPMLAHKAEEDGVACVEHIAGKVGHVNYATVPSICYTHPEVAMVGLSEDEAKKQGINYKVGKFSFMANSRARVVESTEGMVKVIADKQTDKLLGVIIMGANAGEMIHEACVALEYGASAEDLARTCHGHPTMSEAVKEAAIAAAFGKPINS</sequence>
<dbReference type="FunFam" id="3.30.390.30:FF:000001">
    <property type="entry name" value="Dihydrolipoyl dehydrogenase"/>
    <property type="match status" value="1"/>
</dbReference>
<dbReference type="EMBL" id="HBFM01009002">
    <property type="protein sequence ID" value="CAD8769366.1"/>
    <property type="molecule type" value="Transcribed_RNA"/>
</dbReference>
<dbReference type="SUPFAM" id="SSF55424">
    <property type="entry name" value="FAD/NAD-linked reductases, dimerisation (C-terminal) domain"/>
    <property type="match status" value="1"/>
</dbReference>
<dbReference type="InterPro" id="IPR004099">
    <property type="entry name" value="Pyr_nucl-diS_OxRdtase_dimer"/>
</dbReference>
<dbReference type="InterPro" id="IPR050151">
    <property type="entry name" value="Class-I_Pyr_Nuc-Dis_Oxidored"/>
</dbReference>
<evidence type="ECO:0000313" key="14">
    <source>
        <dbReference type="EMBL" id="CAD8769365.1"/>
    </source>
</evidence>
<evidence type="ECO:0000256" key="7">
    <source>
        <dbReference type="ARBA" id="ARBA00023284"/>
    </source>
</evidence>
<dbReference type="AlphaFoldDB" id="A0A6U0UY25"/>
<dbReference type="InterPro" id="IPR012999">
    <property type="entry name" value="Pyr_OxRdtase_I_AS"/>
</dbReference>
<keyword evidence="7 11" id="KW-0676">Redox-active center</keyword>
<accession>A0A6U0UY25</accession>
<evidence type="ECO:0000256" key="8">
    <source>
        <dbReference type="PIRSR" id="PIRSR000350-2"/>
    </source>
</evidence>
<evidence type="ECO:0000256" key="4">
    <source>
        <dbReference type="ARBA" id="ARBA00023002"/>
    </source>
</evidence>
<keyword evidence="2 11" id="KW-0285">Flavoprotein</keyword>
<feature type="active site" description="Proton acceptor" evidence="8">
    <location>
        <position position="482"/>
    </location>
</feature>
<dbReference type="Gene3D" id="3.50.50.60">
    <property type="entry name" value="FAD/NAD(P)-binding domain"/>
    <property type="match status" value="2"/>
</dbReference>
<feature type="binding site" evidence="9">
    <location>
        <position position="151"/>
    </location>
    <ligand>
        <name>FAD</name>
        <dbReference type="ChEBI" id="CHEBI:57692"/>
    </ligand>
</feature>
<comment type="miscellaneous">
    <text evidence="11">The active site is a redox-active disulfide bond.</text>
</comment>
<dbReference type="GO" id="GO:0050660">
    <property type="term" value="F:flavin adenine dinucleotide binding"/>
    <property type="evidence" value="ECO:0007669"/>
    <property type="project" value="InterPro"/>
</dbReference>
<protein>
    <recommendedName>
        <fullName evidence="11">Dihydrolipoyl dehydrogenase</fullName>
        <ecNumber evidence="11">1.8.1.4</ecNumber>
    </recommendedName>
</protein>
<dbReference type="GO" id="GO:0005739">
    <property type="term" value="C:mitochondrion"/>
    <property type="evidence" value="ECO:0007669"/>
    <property type="project" value="TreeGrafter"/>
</dbReference>
<reference evidence="15" key="1">
    <citation type="submission" date="2021-01" db="EMBL/GenBank/DDBJ databases">
        <authorList>
            <person name="Corre E."/>
            <person name="Pelletier E."/>
            <person name="Niang G."/>
            <person name="Scheremetjew M."/>
            <person name="Finn R."/>
            <person name="Kale V."/>
            <person name="Holt S."/>
            <person name="Cochrane G."/>
            <person name="Meng A."/>
            <person name="Brown T."/>
            <person name="Cohen L."/>
        </authorList>
    </citation>
    <scope>NUCLEOTIDE SEQUENCE</scope>
    <source>
        <strain evidence="15">SAG 63-3</strain>
    </source>
</reference>
<feature type="binding site" evidence="9">
    <location>
        <begin position="217"/>
        <end position="224"/>
    </location>
    <ligand>
        <name>NAD(+)</name>
        <dbReference type="ChEBI" id="CHEBI:57540"/>
    </ligand>
</feature>
<keyword evidence="9" id="KW-0547">Nucleotide-binding</keyword>
<feature type="domain" description="FAD/NAD(P)-binding" evidence="13">
    <location>
        <begin position="41"/>
        <end position="365"/>
    </location>
</feature>
<proteinExistence type="inferred from homology"/>
<comment type="similarity">
    <text evidence="1 11">Belongs to the class-I pyridine nucleotide-disulfide oxidoreductase family.</text>
</comment>
<evidence type="ECO:0000256" key="5">
    <source>
        <dbReference type="ARBA" id="ARBA00023027"/>
    </source>
</evidence>
<dbReference type="EMBL" id="HBFM01009001">
    <property type="protein sequence ID" value="CAD8769365.1"/>
    <property type="molecule type" value="Transcribed_RNA"/>
</dbReference>
<keyword evidence="4 11" id="KW-0560">Oxidoreductase</keyword>
<dbReference type="GO" id="GO:0004148">
    <property type="term" value="F:dihydrolipoyl dehydrogenase (NADH) activity"/>
    <property type="evidence" value="ECO:0007669"/>
    <property type="project" value="UniProtKB-EC"/>
</dbReference>
<comment type="cofactor">
    <cofactor evidence="9 11">
        <name>FAD</name>
        <dbReference type="ChEBI" id="CHEBI:57692"/>
    </cofactor>
    <text evidence="9 11">Binds 1 FAD per subunit.</text>
</comment>
<dbReference type="InterPro" id="IPR016156">
    <property type="entry name" value="FAD/NAD-linked_Rdtase_dimer_sf"/>
</dbReference>
<dbReference type="NCBIfam" id="TIGR01350">
    <property type="entry name" value="lipoamide_DH"/>
    <property type="match status" value="1"/>
</dbReference>
<dbReference type="PRINTS" id="PR00411">
    <property type="entry name" value="PNDRDTASEI"/>
</dbReference>
<dbReference type="PRINTS" id="PR00368">
    <property type="entry name" value="FADPNR"/>
</dbReference>
<feature type="binding site" evidence="9">
    <location>
        <position position="350"/>
    </location>
    <ligand>
        <name>FAD</name>
        <dbReference type="ChEBI" id="CHEBI:57692"/>
    </ligand>
</feature>
<dbReference type="EC" id="1.8.1.4" evidence="11"/>
<feature type="binding site" evidence="9">
    <location>
        <begin position="356"/>
        <end position="359"/>
    </location>
    <ligand>
        <name>FAD</name>
        <dbReference type="ChEBI" id="CHEBI:57692"/>
    </ligand>
</feature>
<name>A0A6U0UY25_9CHLO</name>
<dbReference type="Pfam" id="PF02852">
    <property type="entry name" value="Pyr_redox_dim"/>
    <property type="match status" value="1"/>
</dbReference>
<dbReference type="Gene3D" id="3.30.390.30">
    <property type="match status" value="1"/>
</dbReference>
<dbReference type="PANTHER" id="PTHR22912">
    <property type="entry name" value="DISULFIDE OXIDOREDUCTASE"/>
    <property type="match status" value="1"/>
</dbReference>
<dbReference type="Pfam" id="PF07992">
    <property type="entry name" value="Pyr_redox_2"/>
    <property type="match status" value="1"/>
</dbReference>
<dbReference type="PIRSF" id="PIRSF000350">
    <property type="entry name" value="Mercury_reductase_MerA"/>
    <property type="match status" value="1"/>
</dbReference>
<dbReference type="InterPro" id="IPR023753">
    <property type="entry name" value="FAD/NAD-binding_dom"/>
</dbReference>
<evidence type="ECO:0000256" key="6">
    <source>
        <dbReference type="ARBA" id="ARBA00023157"/>
    </source>
</evidence>
<feature type="binding site" evidence="9">
    <location>
        <position position="240"/>
    </location>
    <ligand>
        <name>NAD(+)</name>
        <dbReference type="ChEBI" id="CHEBI:57540"/>
    </ligand>
</feature>
<dbReference type="InterPro" id="IPR001100">
    <property type="entry name" value="Pyr_nuc-diS_OxRdtase"/>
</dbReference>
<evidence type="ECO:0000256" key="9">
    <source>
        <dbReference type="PIRSR" id="PIRSR000350-3"/>
    </source>
</evidence>
<keyword evidence="3 9" id="KW-0274">FAD</keyword>
<evidence type="ECO:0000256" key="1">
    <source>
        <dbReference type="ARBA" id="ARBA00007532"/>
    </source>
</evidence>
<evidence type="ECO:0000313" key="15">
    <source>
        <dbReference type="EMBL" id="CAD8769366.1"/>
    </source>
</evidence>
<dbReference type="GO" id="GO:0045252">
    <property type="term" value="C:oxoglutarate dehydrogenase complex"/>
    <property type="evidence" value="ECO:0007669"/>
    <property type="project" value="TreeGrafter"/>
</dbReference>
<dbReference type="InterPro" id="IPR006258">
    <property type="entry name" value="Lipoamide_DH"/>
</dbReference>
<evidence type="ECO:0000256" key="2">
    <source>
        <dbReference type="ARBA" id="ARBA00022630"/>
    </source>
</evidence>
<dbReference type="InterPro" id="IPR036188">
    <property type="entry name" value="FAD/NAD-bd_sf"/>
</dbReference>
<keyword evidence="5 9" id="KW-0520">NAD</keyword>
<feature type="binding site" evidence="9">
    <location>
        <position position="309"/>
    </location>
    <ligand>
        <name>NAD(+)</name>
        <dbReference type="ChEBI" id="CHEBI:57540"/>
    </ligand>
</feature>
<dbReference type="FunFam" id="3.50.50.60:FF:000001">
    <property type="entry name" value="Dihydrolipoyl dehydrogenase, mitochondrial"/>
    <property type="match status" value="1"/>
</dbReference>
<evidence type="ECO:0000259" key="12">
    <source>
        <dbReference type="Pfam" id="PF02852"/>
    </source>
</evidence>
<feature type="domain" description="Pyridine nucleotide-disulphide oxidoreductase dimerisation" evidence="12">
    <location>
        <begin position="384"/>
        <end position="493"/>
    </location>
</feature>